<dbReference type="OrthoDB" id="64878at2759"/>
<dbReference type="VEuPathDB" id="AmoebaDB:FDP41_012656"/>
<dbReference type="VEuPathDB" id="AmoebaDB:NfTy_037760"/>
<dbReference type="RefSeq" id="XP_044565581.1">
    <property type="nucleotide sequence ID" value="XM_044703199.1"/>
</dbReference>
<organism evidence="3 4">
    <name type="scientific">Naegleria fowleri</name>
    <name type="common">Brain eating amoeba</name>
    <dbReference type="NCBI Taxonomy" id="5763"/>
    <lineage>
        <taxon>Eukaryota</taxon>
        <taxon>Discoba</taxon>
        <taxon>Heterolobosea</taxon>
        <taxon>Tetramitia</taxon>
        <taxon>Eutetramitia</taxon>
        <taxon>Vahlkampfiidae</taxon>
        <taxon>Naegleria</taxon>
    </lineage>
</organism>
<dbReference type="Proteomes" id="UP000444721">
    <property type="component" value="Unassembled WGS sequence"/>
</dbReference>
<sequence>MSSKRIVMSFSKIDTYLSCPHRYYLTYKDPTVVAKTTPPMIRGSALHDSLAHVAKVYNLVYQQIDAQSHPLGRKTPYLTPIGNYSKEYVPDKPRSNTRYEHEENSAFNIKIARTIAHEIKKERNLEGGMMDWTGMLVDRAIKIYNKVLVGSGRASNMWVPKPMAEEGKRILQDHVLRELTTVLAPPSAMFQQNQQLSSSSSWKNHSSSPDCHEKEFNDAITHENHTTTTTRSKNNTTHHHENNNMKEQYTPESFGMEGTRLPLLIEEPFVLKNIGGREDIDMVFIFDRVDLERDKKSVVGNVGCAFTSPFKPLPTDKHVLVEYKTKIKPHNVELYRTQLAMYHYAFKELFGIPADKSYLTCIDSGAVYEFDDSEFDSMDTEFMIIDCADNILEDTEWKPHPSKSKCYNCTVRHACKYAWDPQRELVQEQIRRGEERRRESENFET</sequence>
<keyword evidence="4" id="KW-1185">Reference proteome</keyword>
<evidence type="ECO:0000313" key="4">
    <source>
        <dbReference type="Proteomes" id="UP000444721"/>
    </source>
</evidence>
<feature type="compositionally biased region" description="Low complexity" evidence="1">
    <location>
        <begin position="226"/>
        <end position="235"/>
    </location>
</feature>
<dbReference type="InterPro" id="IPR038726">
    <property type="entry name" value="PDDEXK_AddAB-type"/>
</dbReference>
<dbReference type="InterPro" id="IPR011604">
    <property type="entry name" value="PDDEXK-like_dom_sf"/>
</dbReference>
<dbReference type="AlphaFoldDB" id="A0A6A5C4S8"/>
<proteinExistence type="predicted"/>
<name>A0A6A5C4S8_NAEFO</name>
<dbReference type="Gene3D" id="3.90.320.10">
    <property type="match status" value="1"/>
</dbReference>
<feature type="region of interest" description="Disordered" evidence="1">
    <location>
        <begin position="222"/>
        <end position="243"/>
    </location>
</feature>
<reference evidence="3 4" key="1">
    <citation type="journal article" date="2019" name="Sci. Rep.">
        <title>Nanopore sequencing improves the draft genome of the human pathogenic amoeba Naegleria fowleri.</title>
        <authorList>
            <person name="Liechti N."/>
            <person name="Schurch N."/>
            <person name="Bruggmann R."/>
            <person name="Wittwer M."/>
        </authorList>
    </citation>
    <scope>NUCLEOTIDE SEQUENCE [LARGE SCALE GENOMIC DNA]</scope>
    <source>
        <strain evidence="3 4">ATCC 30894</strain>
    </source>
</reference>
<evidence type="ECO:0000313" key="3">
    <source>
        <dbReference type="EMBL" id="KAF0980868.1"/>
    </source>
</evidence>
<gene>
    <name evidence="3" type="ORF">FDP41_012656</name>
</gene>
<feature type="domain" description="PD-(D/E)XK endonuclease-like" evidence="2">
    <location>
        <begin position="8"/>
        <end position="62"/>
    </location>
</feature>
<dbReference type="Pfam" id="PF12705">
    <property type="entry name" value="PDDEXK_1"/>
    <property type="match status" value="2"/>
</dbReference>
<protein>
    <recommendedName>
        <fullName evidence="2">PD-(D/E)XK endonuclease-like domain-containing protein</fullName>
    </recommendedName>
</protein>
<comment type="caution">
    <text evidence="3">The sequence shown here is derived from an EMBL/GenBank/DDBJ whole genome shotgun (WGS) entry which is preliminary data.</text>
</comment>
<evidence type="ECO:0000259" key="2">
    <source>
        <dbReference type="Pfam" id="PF12705"/>
    </source>
</evidence>
<dbReference type="VEuPathDB" id="AmoebaDB:NF0054940"/>
<dbReference type="GeneID" id="68119871"/>
<feature type="domain" description="PD-(D/E)XK endonuclease-like" evidence="2">
    <location>
        <begin position="317"/>
        <end position="416"/>
    </location>
</feature>
<dbReference type="EMBL" id="VFQX01000016">
    <property type="protein sequence ID" value="KAF0980868.1"/>
    <property type="molecule type" value="Genomic_DNA"/>
</dbReference>
<evidence type="ECO:0000256" key="1">
    <source>
        <dbReference type="SAM" id="MobiDB-lite"/>
    </source>
</evidence>
<accession>A0A6A5C4S8</accession>